<dbReference type="InterPro" id="IPR036728">
    <property type="entry name" value="PBP_GOBP_sf"/>
</dbReference>
<sequence>MIRECQKESGSTVNEIANVKLGIINPDTGKQVLCVHRKVGTLDQNGDVIPDKFKQHIEAITDDNDRRKEFQDKCGKTVGENPEVKVINYDKCVQSVIARCLIYVNIGKNV</sequence>
<dbReference type="FunCoup" id="A0A6P7GUF2">
    <property type="interactions" value="29"/>
</dbReference>
<dbReference type="InterPro" id="IPR006170">
    <property type="entry name" value="PBP/GOBP"/>
</dbReference>
<dbReference type="Pfam" id="PF01395">
    <property type="entry name" value="PBP_GOBP"/>
    <property type="match status" value="1"/>
</dbReference>
<dbReference type="InParanoid" id="A0A6P7GUF2"/>
<dbReference type="SMART" id="SM00708">
    <property type="entry name" value="PhBP"/>
    <property type="match status" value="1"/>
</dbReference>
<protein>
    <submittedName>
        <fullName evidence="1">Uncharacterized protein LOC114340886</fullName>
    </submittedName>
</protein>
<evidence type="ECO:0000313" key="1">
    <source>
        <dbReference type="RefSeq" id="XP_028147465.1"/>
    </source>
</evidence>
<dbReference type="GO" id="GO:0005549">
    <property type="term" value="F:odorant binding"/>
    <property type="evidence" value="ECO:0007669"/>
    <property type="project" value="InterPro"/>
</dbReference>
<dbReference type="Gene3D" id="1.10.238.20">
    <property type="entry name" value="Pheromone/general odorant binding protein domain"/>
    <property type="match status" value="1"/>
</dbReference>
<dbReference type="CDD" id="cd23992">
    <property type="entry name" value="PBP_GOBP"/>
    <property type="match status" value="1"/>
</dbReference>
<proteinExistence type="predicted"/>
<accession>A0A6P7GUF2</accession>
<reference evidence="1" key="1">
    <citation type="submission" date="2025-08" db="UniProtKB">
        <authorList>
            <consortium name="RefSeq"/>
        </authorList>
    </citation>
    <scope>IDENTIFICATION</scope>
    <source>
        <tissue evidence="1">Whole insect</tissue>
    </source>
</reference>
<dbReference type="AlphaFoldDB" id="A0A6P7GUF2"/>
<name>A0A6P7GUF2_DIAVI</name>
<dbReference type="SUPFAM" id="SSF47565">
    <property type="entry name" value="Insect pheromone/odorant-binding proteins"/>
    <property type="match status" value="1"/>
</dbReference>
<organism evidence="1">
    <name type="scientific">Diabrotica virgifera virgifera</name>
    <name type="common">western corn rootworm</name>
    <dbReference type="NCBI Taxonomy" id="50390"/>
    <lineage>
        <taxon>Eukaryota</taxon>
        <taxon>Metazoa</taxon>
        <taxon>Ecdysozoa</taxon>
        <taxon>Arthropoda</taxon>
        <taxon>Hexapoda</taxon>
        <taxon>Insecta</taxon>
        <taxon>Pterygota</taxon>
        <taxon>Neoptera</taxon>
        <taxon>Endopterygota</taxon>
        <taxon>Coleoptera</taxon>
        <taxon>Polyphaga</taxon>
        <taxon>Cucujiformia</taxon>
        <taxon>Chrysomeloidea</taxon>
        <taxon>Chrysomelidae</taxon>
        <taxon>Galerucinae</taxon>
        <taxon>Diabroticina</taxon>
        <taxon>Diabroticites</taxon>
        <taxon>Diabrotica</taxon>
    </lineage>
</organism>
<dbReference type="RefSeq" id="XP_028147465.1">
    <property type="nucleotide sequence ID" value="XM_028291664.1"/>
</dbReference>
<gene>
    <name evidence="1" type="primary">LOC114340886</name>
</gene>